<dbReference type="PANTHER" id="PTHR22761">
    <property type="entry name" value="CHARGED MULTIVESICULAR BODY PROTEIN"/>
    <property type="match status" value="1"/>
</dbReference>
<dbReference type="Proteomes" id="UP001150538">
    <property type="component" value="Unassembled WGS sequence"/>
</dbReference>
<proteinExistence type="inferred from homology"/>
<dbReference type="PANTHER" id="PTHR22761:SF10">
    <property type="entry name" value="GH13992P"/>
    <property type="match status" value="1"/>
</dbReference>
<dbReference type="Pfam" id="PF03357">
    <property type="entry name" value="Snf7"/>
    <property type="match status" value="1"/>
</dbReference>
<protein>
    <recommendedName>
        <fullName evidence="4">Vacuolar-sorting protein SNF7</fullName>
    </recommendedName>
    <alternativeName>
        <fullName evidence="5">Vacuolar protein-sorting-associated protein 32</fullName>
    </alternativeName>
</protein>
<feature type="region of interest" description="Disordered" evidence="6">
    <location>
        <begin position="187"/>
        <end position="207"/>
    </location>
</feature>
<keyword evidence="8" id="KW-1185">Reference proteome</keyword>
<dbReference type="GO" id="GO:0032511">
    <property type="term" value="P:late endosome to vacuole transport via multivesicular body sorting pathway"/>
    <property type="evidence" value="ECO:0007669"/>
    <property type="project" value="TreeGrafter"/>
</dbReference>
<evidence type="ECO:0000256" key="4">
    <source>
        <dbReference type="ARBA" id="ARBA00040017"/>
    </source>
</evidence>
<dbReference type="Gene3D" id="1.10.287.1060">
    <property type="entry name" value="ESAT-6-like"/>
    <property type="match status" value="1"/>
</dbReference>
<dbReference type="EMBL" id="JANBPU010000496">
    <property type="protein sequence ID" value="KAJ1911030.1"/>
    <property type="molecule type" value="Genomic_DNA"/>
</dbReference>
<dbReference type="AlphaFoldDB" id="A0A9W7ZK27"/>
<gene>
    <name evidence="7" type="primary">SNF7</name>
    <name evidence="7" type="ORF">H4219_006067</name>
</gene>
<sequence length="221" mass="24273">MRFLWGAPKPKAQPKDAITKLRSNLAMLEKREAHIQSKIDKELEIAKANATKNKVVAMQALKRKKMHEQELQKISGSRMTLETQVMAIESAAVNLETMEAMRQGAEAMKTIHKDLTTEKVDKTMEDIEEQMDLANEISEAISQPQFANGAMDEDELAAELEEMEQQALDKQLLGAGKAPISLPAAGTATTVAKGKQPAVANEDEDEDAELAQLRESMGLSA</sequence>
<dbReference type="GO" id="GO:0005771">
    <property type="term" value="C:multivesicular body"/>
    <property type="evidence" value="ECO:0007669"/>
    <property type="project" value="TreeGrafter"/>
</dbReference>
<evidence type="ECO:0000256" key="1">
    <source>
        <dbReference type="ARBA" id="ARBA00004177"/>
    </source>
</evidence>
<comment type="subcellular location">
    <subcellularLocation>
        <location evidence="1">Endosome</location>
    </subcellularLocation>
</comment>
<dbReference type="Gene3D" id="6.10.250.1710">
    <property type="match status" value="1"/>
</dbReference>
<accession>A0A9W7ZK27</accession>
<organism evidence="7 8">
    <name type="scientific">Mycoemilia scoparia</name>
    <dbReference type="NCBI Taxonomy" id="417184"/>
    <lineage>
        <taxon>Eukaryota</taxon>
        <taxon>Fungi</taxon>
        <taxon>Fungi incertae sedis</taxon>
        <taxon>Zoopagomycota</taxon>
        <taxon>Kickxellomycotina</taxon>
        <taxon>Kickxellomycetes</taxon>
        <taxon>Kickxellales</taxon>
        <taxon>Kickxellaceae</taxon>
        <taxon>Mycoemilia</taxon>
    </lineage>
</organism>
<dbReference type="GO" id="GO:0000815">
    <property type="term" value="C:ESCRT III complex"/>
    <property type="evidence" value="ECO:0007669"/>
    <property type="project" value="TreeGrafter"/>
</dbReference>
<comment type="similarity">
    <text evidence="2">Belongs to the SNF7 family.</text>
</comment>
<reference evidence="7" key="1">
    <citation type="submission" date="2022-07" db="EMBL/GenBank/DDBJ databases">
        <title>Phylogenomic reconstructions and comparative analyses of Kickxellomycotina fungi.</title>
        <authorList>
            <person name="Reynolds N.K."/>
            <person name="Stajich J.E."/>
            <person name="Barry K."/>
            <person name="Grigoriev I.V."/>
            <person name="Crous P."/>
            <person name="Smith M.E."/>
        </authorList>
    </citation>
    <scope>NUCLEOTIDE SEQUENCE</scope>
    <source>
        <strain evidence="7">NBRC 100468</strain>
    </source>
</reference>
<dbReference type="OrthoDB" id="5592979at2759"/>
<comment type="caution">
    <text evidence="7">The sequence shown here is derived from an EMBL/GenBank/DDBJ whole genome shotgun (WGS) entry which is preliminary data.</text>
</comment>
<dbReference type="InterPro" id="IPR005024">
    <property type="entry name" value="Snf7_fam"/>
</dbReference>
<keyword evidence="3" id="KW-0967">Endosome</keyword>
<evidence type="ECO:0000256" key="6">
    <source>
        <dbReference type="SAM" id="MobiDB-lite"/>
    </source>
</evidence>
<evidence type="ECO:0000256" key="5">
    <source>
        <dbReference type="ARBA" id="ARBA00042586"/>
    </source>
</evidence>
<evidence type="ECO:0000313" key="7">
    <source>
        <dbReference type="EMBL" id="KAJ1911030.1"/>
    </source>
</evidence>
<name>A0A9W7ZK27_9FUNG</name>
<evidence type="ECO:0000256" key="2">
    <source>
        <dbReference type="ARBA" id="ARBA00006190"/>
    </source>
</evidence>
<dbReference type="GO" id="GO:0006900">
    <property type="term" value="P:vesicle budding from membrane"/>
    <property type="evidence" value="ECO:0007669"/>
    <property type="project" value="TreeGrafter"/>
</dbReference>
<dbReference type="GO" id="GO:0009898">
    <property type="term" value="C:cytoplasmic side of plasma membrane"/>
    <property type="evidence" value="ECO:0007669"/>
    <property type="project" value="TreeGrafter"/>
</dbReference>
<evidence type="ECO:0000256" key="3">
    <source>
        <dbReference type="ARBA" id="ARBA00022753"/>
    </source>
</evidence>
<feature type="compositionally biased region" description="Low complexity" evidence="6">
    <location>
        <begin position="187"/>
        <end position="200"/>
    </location>
</feature>
<evidence type="ECO:0000313" key="8">
    <source>
        <dbReference type="Proteomes" id="UP001150538"/>
    </source>
</evidence>